<organism evidence="2 3">
    <name type="scientific">Methylobacterium persicinum</name>
    <dbReference type="NCBI Taxonomy" id="374426"/>
    <lineage>
        <taxon>Bacteria</taxon>
        <taxon>Pseudomonadati</taxon>
        <taxon>Pseudomonadota</taxon>
        <taxon>Alphaproteobacteria</taxon>
        <taxon>Hyphomicrobiales</taxon>
        <taxon>Methylobacteriaceae</taxon>
        <taxon>Methylobacterium</taxon>
    </lineage>
</organism>
<sequence>MNGNERESTPTEADVAASEDAQAGRAMVEARVSRCNPEDQAAFWDAVGRCFGGGKPPNEGEVRASSTA</sequence>
<protein>
    <submittedName>
        <fullName evidence="2">Uncharacterized protein</fullName>
    </submittedName>
</protein>
<evidence type="ECO:0000256" key="1">
    <source>
        <dbReference type="SAM" id="MobiDB-lite"/>
    </source>
</evidence>
<name>A0ABU0HHF6_9HYPH</name>
<reference evidence="2 3" key="1">
    <citation type="submission" date="2023-07" db="EMBL/GenBank/DDBJ databases">
        <title>Genomic Encyclopedia of Type Strains, Phase IV (KMG-IV): sequencing the most valuable type-strain genomes for metagenomic binning, comparative biology and taxonomic classification.</title>
        <authorList>
            <person name="Goeker M."/>
        </authorList>
    </citation>
    <scope>NUCLEOTIDE SEQUENCE [LARGE SCALE GENOMIC DNA]</scope>
    <source>
        <strain evidence="2 3">DSM 19562</strain>
    </source>
</reference>
<dbReference type="RefSeq" id="WP_238251272.1">
    <property type="nucleotide sequence ID" value="NZ_BPQX01000051.1"/>
</dbReference>
<dbReference type="EMBL" id="JAUSVV010000002">
    <property type="protein sequence ID" value="MDQ0441751.1"/>
    <property type="molecule type" value="Genomic_DNA"/>
</dbReference>
<proteinExistence type="predicted"/>
<accession>A0ABU0HHF6</accession>
<evidence type="ECO:0000313" key="2">
    <source>
        <dbReference type="EMBL" id="MDQ0441751.1"/>
    </source>
</evidence>
<feature type="region of interest" description="Disordered" evidence="1">
    <location>
        <begin position="1"/>
        <end position="24"/>
    </location>
</feature>
<evidence type="ECO:0000313" key="3">
    <source>
        <dbReference type="Proteomes" id="UP001236369"/>
    </source>
</evidence>
<gene>
    <name evidence="2" type="ORF">QO016_001234</name>
</gene>
<keyword evidence="3" id="KW-1185">Reference proteome</keyword>
<comment type="caution">
    <text evidence="2">The sequence shown here is derived from an EMBL/GenBank/DDBJ whole genome shotgun (WGS) entry which is preliminary data.</text>
</comment>
<dbReference type="Proteomes" id="UP001236369">
    <property type="component" value="Unassembled WGS sequence"/>
</dbReference>